<feature type="region of interest" description="Disordered" evidence="1">
    <location>
        <begin position="1"/>
        <end position="43"/>
    </location>
</feature>
<feature type="compositionally biased region" description="Basic and acidic residues" evidence="1">
    <location>
        <begin position="23"/>
        <end position="36"/>
    </location>
</feature>
<feature type="compositionally biased region" description="Basic and acidic residues" evidence="1">
    <location>
        <begin position="1"/>
        <end position="15"/>
    </location>
</feature>
<keyword evidence="3" id="KW-1185">Reference proteome</keyword>
<dbReference type="AlphaFoldDB" id="A0A660KWJ5"/>
<proteinExistence type="predicted"/>
<sequence length="188" mass="20620">MRAAEGEELGHESSHKWRSWGGRRGEGGGGEAKEAEVGETEEMGLATELKLGQVPRLRCSEAVREGLEAEKTASQREQRSLTAFGKLVSGFYTSRGSSWVGEKTVAFWSHLAGERSWESPQFQFPAECHAGAQRSTEMVNQVGVGIESGQWERRVLGGARWAAWACRSRLGEAASLPGRWEILGGWVE</sequence>
<evidence type="ECO:0000313" key="2">
    <source>
        <dbReference type="EMBL" id="KAE8038346.1"/>
    </source>
</evidence>
<protein>
    <submittedName>
        <fullName evidence="2">Uncharacterized protein</fullName>
    </submittedName>
</protein>
<evidence type="ECO:0000256" key="1">
    <source>
        <dbReference type="SAM" id="MobiDB-lite"/>
    </source>
</evidence>
<gene>
    <name evidence="2" type="ORF">FH972_010868</name>
</gene>
<organism evidence="2 3">
    <name type="scientific">Carpinus fangiana</name>
    <dbReference type="NCBI Taxonomy" id="176857"/>
    <lineage>
        <taxon>Eukaryota</taxon>
        <taxon>Viridiplantae</taxon>
        <taxon>Streptophyta</taxon>
        <taxon>Embryophyta</taxon>
        <taxon>Tracheophyta</taxon>
        <taxon>Spermatophyta</taxon>
        <taxon>Magnoliopsida</taxon>
        <taxon>eudicotyledons</taxon>
        <taxon>Gunneridae</taxon>
        <taxon>Pentapetalae</taxon>
        <taxon>rosids</taxon>
        <taxon>fabids</taxon>
        <taxon>Fagales</taxon>
        <taxon>Betulaceae</taxon>
        <taxon>Carpinus</taxon>
    </lineage>
</organism>
<dbReference type="Proteomes" id="UP000327013">
    <property type="component" value="Chromosome 4"/>
</dbReference>
<accession>A0A660KWJ5</accession>
<dbReference type="OrthoDB" id="1834153at2759"/>
<reference evidence="2 3" key="1">
    <citation type="submission" date="2019-06" db="EMBL/GenBank/DDBJ databases">
        <title>A chromosomal-level reference genome of Carpinus fangiana (Coryloideae, Betulaceae).</title>
        <authorList>
            <person name="Yang X."/>
            <person name="Wang Z."/>
            <person name="Zhang L."/>
            <person name="Hao G."/>
            <person name="Liu J."/>
            <person name="Yang Y."/>
        </authorList>
    </citation>
    <scope>NUCLEOTIDE SEQUENCE [LARGE SCALE GENOMIC DNA]</scope>
    <source>
        <strain evidence="2">Cfa_2016G</strain>
        <tissue evidence="2">Leaf</tissue>
    </source>
</reference>
<name>A0A660KWJ5_9ROSI</name>
<dbReference type="EMBL" id="CM017324">
    <property type="protein sequence ID" value="KAE8038346.1"/>
    <property type="molecule type" value="Genomic_DNA"/>
</dbReference>
<evidence type="ECO:0000313" key="3">
    <source>
        <dbReference type="Proteomes" id="UP000327013"/>
    </source>
</evidence>